<organism evidence="6 7">
    <name type="scientific">Gryllotalpicola reticulitermitis</name>
    <dbReference type="NCBI Taxonomy" id="1184153"/>
    <lineage>
        <taxon>Bacteria</taxon>
        <taxon>Bacillati</taxon>
        <taxon>Actinomycetota</taxon>
        <taxon>Actinomycetes</taxon>
        <taxon>Micrococcales</taxon>
        <taxon>Microbacteriaceae</taxon>
        <taxon>Gryllotalpicola</taxon>
    </lineage>
</organism>
<reference evidence="7" key="1">
    <citation type="journal article" date="2019" name="Int. J. Syst. Evol. Microbiol.">
        <title>The Global Catalogue of Microorganisms (GCM) 10K type strain sequencing project: providing services to taxonomists for standard genome sequencing and annotation.</title>
        <authorList>
            <consortium name="The Broad Institute Genomics Platform"/>
            <consortium name="The Broad Institute Genome Sequencing Center for Infectious Disease"/>
            <person name="Wu L."/>
            <person name="Ma J."/>
        </authorList>
    </citation>
    <scope>NUCLEOTIDE SEQUENCE [LARGE SCALE GENOMIC DNA]</scope>
    <source>
        <strain evidence="7">CGMCC 1.10363</strain>
    </source>
</reference>
<accession>A0ABV8Q7H9</accession>
<evidence type="ECO:0000256" key="3">
    <source>
        <dbReference type="ARBA" id="ARBA00022741"/>
    </source>
</evidence>
<evidence type="ECO:0000313" key="7">
    <source>
        <dbReference type="Proteomes" id="UP001595900"/>
    </source>
</evidence>
<dbReference type="PANTHER" id="PTHR43335">
    <property type="entry name" value="ABC TRANSPORTER, ATP-BINDING PROTEIN"/>
    <property type="match status" value="1"/>
</dbReference>
<dbReference type="RefSeq" id="WP_390228467.1">
    <property type="nucleotide sequence ID" value="NZ_JBHSCN010000005.1"/>
</dbReference>
<keyword evidence="3" id="KW-0547">Nucleotide-binding</keyword>
<evidence type="ECO:0000256" key="1">
    <source>
        <dbReference type="ARBA" id="ARBA00005417"/>
    </source>
</evidence>
<evidence type="ECO:0000256" key="4">
    <source>
        <dbReference type="ARBA" id="ARBA00022840"/>
    </source>
</evidence>
<dbReference type="Pfam" id="PF00005">
    <property type="entry name" value="ABC_tran"/>
    <property type="match status" value="1"/>
</dbReference>
<dbReference type="InterPro" id="IPR027417">
    <property type="entry name" value="P-loop_NTPase"/>
</dbReference>
<keyword evidence="2" id="KW-0813">Transport</keyword>
<feature type="domain" description="ABC transporter" evidence="5">
    <location>
        <begin position="9"/>
        <end position="235"/>
    </location>
</feature>
<dbReference type="PROSITE" id="PS00211">
    <property type="entry name" value="ABC_TRANSPORTER_1"/>
    <property type="match status" value="1"/>
</dbReference>
<dbReference type="InterPro" id="IPR003439">
    <property type="entry name" value="ABC_transporter-like_ATP-bd"/>
</dbReference>
<dbReference type="InterPro" id="IPR017871">
    <property type="entry name" value="ABC_transporter-like_CS"/>
</dbReference>
<keyword evidence="7" id="KW-1185">Reference proteome</keyword>
<evidence type="ECO:0000259" key="5">
    <source>
        <dbReference type="PROSITE" id="PS50893"/>
    </source>
</evidence>
<dbReference type="GO" id="GO:0005524">
    <property type="term" value="F:ATP binding"/>
    <property type="evidence" value="ECO:0007669"/>
    <property type="project" value="UniProtKB-KW"/>
</dbReference>
<gene>
    <name evidence="6" type="ORF">ACFOYW_08575</name>
</gene>
<dbReference type="Gene3D" id="3.40.50.300">
    <property type="entry name" value="P-loop containing nucleotide triphosphate hydrolases"/>
    <property type="match status" value="1"/>
</dbReference>
<sequence>MMSPPPSGIEVIELSKRYGARQVLKRVSFSAPAGSITGLLGPNGSGKSTTMRAMTSLSAPSSGSVLFDGARYDELANPGAIVGTLLDASAHHSGRTAYETVRQAGLMIGSTKQRVHEVVDAMGLATAASRRFGALSLGMRQRVGLAIAFLSTPRYLILDEPMNGLDVESIGWVRNELIRFAHGDGGAVVISSHLLQELQAYVDRVAIISRGELVLEQKMGELKGDAGCEVVVVEADCAALERLLNTHGVESRPLGTPGGYWVKLPSRRLALRLLDARIAPVSLAEGRTHSLEEVYLRMTRGEYELAERR</sequence>
<dbReference type="PANTHER" id="PTHR43335:SF4">
    <property type="entry name" value="ABC TRANSPORTER, ATP-BINDING PROTEIN"/>
    <property type="match status" value="1"/>
</dbReference>
<proteinExistence type="inferred from homology"/>
<evidence type="ECO:0000313" key="6">
    <source>
        <dbReference type="EMBL" id="MFC4243426.1"/>
    </source>
</evidence>
<dbReference type="EMBL" id="JBHSCN010000005">
    <property type="protein sequence ID" value="MFC4243426.1"/>
    <property type="molecule type" value="Genomic_DNA"/>
</dbReference>
<protein>
    <submittedName>
        <fullName evidence="6">ATP-binding cassette domain-containing protein</fullName>
    </submittedName>
</protein>
<dbReference type="SUPFAM" id="SSF52540">
    <property type="entry name" value="P-loop containing nucleoside triphosphate hydrolases"/>
    <property type="match status" value="1"/>
</dbReference>
<dbReference type="InterPro" id="IPR003593">
    <property type="entry name" value="AAA+_ATPase"/>
</dbReference>
<keyword evidence="4 6" id="KW-0067">ATP-binding</keyword>
<dbReference type="Proteomes" id="UP001595900">
    <property type="component" value="Unassembled WGS sequence"/>
</dbReference>
<evidence type="ECO:0000256" key="2">
    <source>
        <dbReference type="ARBA" id="ARBA00022448"/>
    </source>
</evidence>
<dbReference type="PROSITE" id="PS50893">
    <property type="entry name" value="ABC_TRANSPORTER_2"/>
    <property type="match status" value="1"/>
</dbReference>
<name>A0ABV8Q7H9_9MICO</name>
<dbReference type="SMART" id="SM00382">
    <property type="entry name" value="AAA"/>
    <property type="match status" value="1"/>
</dbReference>
<comment type="caution">
    <text evidence="6">The sequence shown here is derived from an EMBL/GenBank/DDBJ whole genome shotgun (WGS) entry which is preliminary data.</text>
</comment>
<comment type="similarity">
    <text evidence="1">Belongs to the ABC transporter superfamily.</text>
</comment>